<feature type="domain" description="D-isomer specific 2-hydroxyacid dehydrogenase catalytic" evidence="5">
    <location>
        <begin position="29"/>
        <end position="322"/>
    </location>
</feature>
<sequence>MSAPKPRIALTAPLFSRDADSYLVSEAEVLRCYDSRPSVDDLAFADAVIAQSPRRIGRAELGPAEHLTVISTVGSGYDFIDVGAATDAGVAVTNAAGVASVPVAEYVIGAVVLGRRKFLDQRQRLLAGDFREWRARYDGVTASGVSASRLGIVGLGRIGAEIARRAELGLGMEVRYVGSGRVRTPAPSLVEAASVDELCAWADVITLHVPLTATTRHLIGPRQLEMLGGDGLLINTARGGVVDQCAVLTALRAGTLGGAVLDVLDPEPPDSEALLEFSDIPGLFVTPHIAGVTRDSLHALSFSAVERALTVLRGEKPPTLVNPQVWKRRRRYQG</sequence>
<keyword evidence="3" id="KW-0520">NAD</keyword>
<dbReference type="InterPro" id="IPR036291">
    <property type="entry name" value="NAD(P)-bd_dom_sf"/>
</dbReference>
<evidence type="ECO:0000259" key="5">
    <source>
        <dbReference type="Pfam" id="PF00389"/>
    </source>
</evidence>
<evidence type="ECO:0000256" key="1">
    <source>
        <dbReference type="ARBA" id="ARBA00005854"/>
    </source>
</evidence>
<dbReference type="GO" id="GO:0030267">
    <property type="term" value="F:glyoxylate reductase (NADPH) activity"/>
    <property type="evidence" value="ECO:0007669"/>
    <property type="project" value="TreeGrafter"/>
</dbReference>
<organism evidence="7 8">
    <name type="scientific">Saccharopolyspora spinosa</name>
    <dbReference type="NCBI Taxonomy" id="60894"/>
    <lineage>
        <taxon>Bacteria</taxon>
        <taxon>Bacillati</taxon>
        <taxon>Actinomycetota</taxon>
        <taxon>Actinomycetes</taxon>
        <taxon>Pseudonocardiales</taxon>
        <taxon>Pseudonocardiaceae</taxon>
        <taxon>Saccharopolyspora</taxon>
    </lineage>
</organism>
<protein>
    <submittedName>
        <fullName evidence="7">Gluconate 2-dehydrogenase</fullName>
    </submittedName>
</protein>
<dbReference type="InterPro" id="IPR006139">
    <property type="entry name" value="D-isomer_2_OHA_DH_cat_dom"/>
</dbReference>
<dbReference type="GO" id="GO:0051287">
    <property type="term" value="F:NAD binding"/>
    <property type="evidence" value="ECO:0007669"/>
    <property type="project" value="InterPro"/>
</dbReference>
<dbReference type="GO" id="GO:0005829">
    <property type="term" value="C:cytosol"/>
    <property type="evidence" value="ECO:0007669"/>
    <property type="project" value="TreeGrafter"/>
</dbReference>
<evidence type="ECO:0000256" key="4">
    <source>
        <dbReference type="RuleBase" id="RU003719"/>
    </source>
</evidence>
<evidence type="ECO:0000259" key="6">
    <source>
        <dbReference type="Pfam" id="PF02826"/>
    </source>
</evidence>
<evidence type="ECO:0000256" key="3">
    <source>
        <dbReference type="ARBA" id="ARBA00023027"/>
    </source>
</evidence>
<dbReference type="Pfam" id="PF02826">
    <property type="entry name" value="2-Hacid_dh_C"/>
    <property type="match status" value="1"/>
</dbReference>
<dbReference type="AlphaFoldDB" id="A0A2N3Y1G7"/>
<dbReference type="STRING" id="994479.GCA_000194155_06767"/>
<keyword evidence="2 4" id="KW-0560">Oxidoreductase</keyword>
<accession>A0A2N3Y1G7</accession>
<keyword evidence="8" id="KW-1185">Reference proteome</keyword>
<proteinExistence type="inferred from homology"/>
<gene>
    <name evidence="7" type="ORF">A8926_4667</name>
</gene>
<dbReference type="PANTHER" id="PTHR10996">
    <property type="entry name" value="2-HYDROXYACID DEHYDROGENASE-RELATED"/>
    <property type="match status" value="1"/>
</dbReference>
<dbReference type="RefSeq" id="WP_010313892.1">
    <property type="nucleotide sequence ID" value="NZ_CP061007.1"/>
</dbReference>
<dbReference type="CDD" id="cd05198">
    <property type="entry name" value="formate_dh_like"/>
    <property type="match status" value="1"/>
</dbReference>
<dbReference type="InterPro" id="IPR006140">
    <property type="entry name" value="D-isomer_DH_NAD-bd"/>
</dbReference>
<reference evidence="7" key="1">
    <citation type="submission" date="2017-12" db="EMBL/GenBank/DDBJ databases">
        <title>Sequencing the genomes of 1000 Actinobacteria strains.</title>
        <authorList>
            <person name="Klenk H.-P."/>
        </authorList>
    </citation>
    <scope>NUCLEOTIDE SEQUENCE [LARGE SCALE GENOMIC DNA]</scope>
    <source>
        <strain evidence="7">DSM 44228</strain>
    </source>
</reference>
<evidence type="ECO:0000313" key="7">
    <source>
        <dbReference type="EMBL" id="PKW16784.1"/>
    </source>
</evidence>
<name>A0A2N3Y1G7_SACSN</name>
<dbReference type="GO" id="GO:0016618">
    <property type="term" value="F:hydroxypyruvate reductase [NAD(P)H] activity"/>
    <property type="evidence" value="ECO:0007669"/>
    <property type="project" value="TreeGrafter"/>
</dbReference>
<dbReference type="SUPFAM" id="SSF52283">
    <property type="entry name" value="Formate/glycerate dehydrogenase catalytic domain-like"/>
    <property type="match status" value="1"/>
</dbReference>
<comment type="similarity">
    <text evidence="1 4">Belongs to the D-isomer specific 2-hydroxyacid dehydrogenase family.</text>
</comment>
<dbReference type="Pfam" id="PF00389">
    <property type="entry name" value="2-Hacid_dh"/>
    <property type="match status" value="1"/>
</dbReference>
<comment type="caution">
    <text evidence="7">The sequence shown here is derived from an EMBL/GenBank/DDBJ whole genome shotgun (WGS) entry which is preliminary data.</text>
</comment>
<evidence type="ECO:0000313" key="8">
    <source>
        <dbReference type="Proteomes" id="UP000233786"/>
    </source>
</evidence>
<dbReference type="SUPFAM" id="SSF51735">
    <property type="entry name" value="NAD(P)-binding Rossmann-fold domains"/>
    <property type="match status" value="1"/>
</dbReference>
<dbReference type="EMBL" id="PJNB01000001">
    <property type="protein sequence ID" value="PKW16784.1"/>
    <property type="molecule type" value="Genomic_DNA"/>
</dbReference>
<feature type="domain" description="D-isomer specific 2-hydroxyacid dehydrogenase NAD-binding" evidence="6">
    <location>
        <begin position="116"/>
        <end position="290"/>
    </location>
</feature>
<dbReference type="InterPro" id="IPR029753">
    <property type="entry name" value="D-isomer_DH_CS"/>
</dbReference>
<dbReference type="InterPro" id="IPR050223">
    <property type="entry name" value="D-isomer_2-hydroxyacid_DH"/>
</dbReference>
<dbReference type="Gene3D" id="3.40.50.720">
    <property type="entry name" value="NAD(P)-binding Rossmann-like Domain"/>
    <property type="match status" value="2"/>
</dbReference>
<dbReference type="PROSITE" id="PS00670">
    <property type="entry name" value="D_2_HYDROXYACID_DH_2"/>
    <property type="match status" value="1"/>
</dbReference>
<dbReference type="OrthoDB" id="9793626at2"/>
<dbReference type="Proteomes" id="UP000233786">
    <property type="component" value="Unassembled WGS sequence"/>
</dbReference>
<evidence type="ECO:0000256" key="2">
    <source>
        <dbReference type="ARBA" id="ARBA00023002"/>
    </source>
</evidence>
<dbReference type="PANTHER" id="PTHR10996:SF178">
    <property type="entry name" value="2-HYDROXYACID DEHYDROGENASE YGL185C-RELATED"/>
    <property type="match status" value="1"/>
</dbReference>